<keyword evidence="4 11" id="KW-0813">Transport</keyword>
<dbReference type="PANTHER" id="PTHR30183">
    <property type="entry name" value="MOLYBDENUM TRANSPORT SYSTEM PERMEASE PROTEIN MODB"/>
    <property type="match status" value="1"/>
</dbReference>
<dbReference type="InterPro" id="IPR035906">
    <property type="entry name" value="MetI-like_sf"/>
</dbReference>
<name>A0A0N1TVD6_SALSV</name>
<accession>A0A0N1TVD6</accession>
<keyword evidence="9 11" id="KW-1133">Transmembrane helix</keyword>
<evidence type="ECO:0000256" key="4">
    <source>
        <dbReference type="ARBA" id="ARBA00022448"/>
    </source>
</evidence>
<dbReference type="FunFam" id="1.10.3720.10:FF:000048">
    <property type="entry name" value="Thiamine/thiamine pyrophosphate ABC transporter permease ThiP"/>
    <property type="match status" value="1"/>
</dbReference>
<evidence type="ECO:0000313" key="13">
    <source>
        <dbReference type="EMBL" id="ACF92767.1"/>
    </source>
</evidence>
<protein>
    <recommendedName>
        <fullName evidence="3">Thiamine transport system permease protein ThiP</fullName>
    </recommendedName>
</protein>
<organism evidence="13 14">
    <name type="scientific">Salmonella schwarzengrund (strain CVM19633)</name>
    <dbReference type="NCBI Taxonomy" id="439843"/>
    <lineage>
        <taxon>Bacteria</taxon>
        <taxon>Pseudomonadati</taxon>
        <taxon>Pseudomonadota</taxon>
        <taxon>Gammaproteobacteria</taxon>
        <taxon>Enterobacterales</taxon>
        <taxon>Enterobacteriaceae</taxon>
        <taxon>Salmonella</taxon>
    </lineage>
</organism>
<dbReference type="PANTHER" id="PTHR30183:SF9">
    <property type="entry name" value="THIAMINE TRANSPORT SYSTEM PERMEASE PROTEIN THIP"/>
    <property type="match status" value="1"/>
</dbReference>
<dbReference type="AlphaFoldDB" id="A0A0N1TVD6"/>
<evidence type="ECO:0000256" key="3">
    <source>
        <dbReference type="ARBA" id="ARBA00016947"/>
    </source>
</evidence>
<dbReference type="NCBIfam" id="NF006951">
    <property type="entry name" value="PRK09433.1-2"/>
    <property type="match status" value="1"/>
</dbReference>
<comment type="subunit">
    <text evidence="2">The complex is composed of two ATP-binding proteins (ThiQ), two transmembrane proteins (ThiP) and a solute-binding protein (ThiB).</text>
</comment>
<comment type="subcellular location">
    <subcellularLocation>
        <location evidence="1">Cell inner membrane</location>
        <topology evidence="1">Multi-pass membrane protein</topology>
    </subcellularLocation>
    <subcellularLocation>
        <location evidence="11">Cell membrane</location>
        <topology evidence="11">Multi-pass membrane protein</topology>
    </subcellularLocation>
</comment>
<feature type="transmembrane region" description="Helical" evidence="11">
    <location>
        <begin position="375"/>
        <end position="394"/>
    </location>
</feature>
<gene>
    <name evidence="13" type="primary">thiP</name>
    <name evidence="13" type="ordered locus">SeSA_A0118</name>
</gene>
<evidence type="ECO:0000256" key="5">
    <source>
        <dbReference type="ARBA" id="ARBA00022475"/>
    </source>
</evidence>
<evidence type="ECO:0000256" key="11">
    <source>
        <dbReference type="RuleBase" id="RU363032"/>
    </source>
</evidence>
<dbReference type="NCBIfam" id="TIGR01253">
    <property type="entry name" value="thiP"/>
    <property type="match status" value="1"/>
</dbReference>
<evidence type="ECO:0000313" key="14">
    <source>
        <dbReference type="Proteomes" id="UP000001865"/>
    </source>
</evidence>
<feature type="transmembrane region" description="Helical" evidence="11">
    <location>
        <begin position="292"/>
        <end position="311"/>
    </location>
</feature>
<keyword evidence="10 11" id="KW-0472">Membrane</keyword>
<feature type="transmembrane region" description="Helical" evidence="11">
    <location>
        <begin position="240"/>
        <end position="260"/>
    </location>
</feature>
<dbReference type="GO" id="GO:0015888">
    <property type="term" value="P:thiamine transport"/>
    <property type="evidence" value="ECO:0007669"/>
    <property type="project" value="InterPro"/>
</dbReference>
<dbReference type="Pfam" id="PF00528">
    <property type="entry name" value="BPD_transp_1"/>
    <property type="match status" value="2"/>
</dbReference>
<dbReference type="Proteomes" id="UP000001865">
    <property type="component" value="Chromosome"/>
</dbReference>
<dbReference type="KEGG" id="sew:SeSA_A0118"/>
<evidence type="ECO:0000256" key="1">
    <source>
        <dbReference type="ARBA" id="ARBA00004429"/>
    </source>
</evidence>
<evidence type="ECO:0000256" key="9">
    <source>
        <dbReference type="ARBA" id="ARBA00022989"/>
    </source>
</evidence>
<keyword evidence="6" id="KW-0997">Cell inner membrane</keyword>
<dbReference type="NCBIfam" id="NF006953">
    <property type="entry name" value="PRK09433.1-4"/>
    <property type="match status" value="1"/>
</dbReference>
<feature type="transmembrane region" description="Helical" evidence="11">
    <location>
        <begin position="199"/>
        <end position="220"/>
    </location>
</feature>
<sequence>MATRRQPLIPGWLIPGLCAAALMITVSLAAFLALWLNAPSGAWSTIWRDSYLWHVVRFSFWQAFLSAVLSVVPAVFLARALYRRRFPGRLALLRLCAMTLILPVLVAVFGILSVYGRQGWLASLWQMLGLQWTFSPYGLQGILLAHVFFNLPMASRLLLQSLESIPGEQRQLAAQLGMRGWHFFRFVEWPWLRRQIPPVAALIFMLCFASFATVLSLGGGPQATTIELAIFQALSYDYDPARAAMLALIQMVCCLALVLLSQRLSKAIAPGMTLTQGWRDPDDRLHSRLTDALLIVLALLLLLPPLVAVVVDGVNRSLPEVLAQPILWQAVWTSLRIALAAGVLCVVLTMMLLWSSRELRQRQQLFAGQTLELSGMLILAMPGIVLATGFFLLLNSSVGLPESADGIVIFTNALMAIPYALKVLENPMRDITARYGMLCQSLGIEGWSRLKVVELRALKRPLAQALAFACVLSIGDFGVVALFGNDNFRTLPFYLYQQIGSYRSQDGAVTALILLLLCFTLFTLIEKLPGRHAKTD</sequence>
<evidence type="ECO:0000256" key="6">
    <source>
        <dbReference type="ARBA" id="ARBA00022519"/>
    </source>
</evidence>
<dbReference type="GO" id="GO:0005886">
    <property type="term" value="C:plasma membrane"/>
    <property type="evidence" value="ECO:0007669"/>
    <property type="project" value="UniProtKB-SubCell"/>
</dbReference>
<dbReference type="Gene3D" id="1.10.3720.10">
    <property type="entry name" value="MetI-like"/>
    <property type="match status" value="2"/>
</dbReference>
<dbReference type="RefSeq" id="WP_000235636.1">
    <property type="nucleotide sequence ID" value="NC_011094.1"/>
</dbReference>
<feature type="transmembrane region" description="Helical" evidence="11">
    <location>
        <begin position="90"/>
        <end position="114"/>
    </location>
</feature>
<dbReference type="EMBL" id="CP001127">
    <property type="protein sequence ID" value="ACF92767.1"/>
    <property type="molecule type" value="Genomic_DNA"/>
</dbReference>
<feature type="transmembrane region" description="Helical" evidence="11">
    <location>
        <begin position="58"/>
        <end position="78"/>
    </location>
</feature>
<reference evidence="13 14" key="1">
    <citation type="journal article" date="2011" name="J. Bacteriol.">
        <title>Comparative genomics of 28 Salmonella enterica isolates: evidence for CRISPR-mediated adaptive sublineage evolution.</title>
        <authorList>
            <person name="Fricke W.F."/>
            <person name="Mammel M.K."/>
            <person name="McDermott P.F."/>
            <person name="Tartera C."/>
            <person name="White D.G."/>
            <person name="Leclerc J.E."/>
            <person name="Ravel J."/>
            <person name="Cebula T.A."/>
        </authorList>
    </citation>
    <scope>NUCLEOTIDE SEQUENCE [LARGE SCALE GENOMIC DNA]</scope>
    <source>
        <strain evidence="13 14">CVM19633</strain>
    </source>
</reference>
<feature type="transmembrane region" description="Helical" evidence="11">
    <location>
        <begin position="406"/>
        <end position="424"/>
    </location>
</feature>
<dbReference type="PROSITE" id="PS50928">
    <property type="entry name" value="ABC_TM1"/>
    <property type="match status" value="2"/>
</dbReference>
<dbReference type="InterPro" id="IPR000515">
    <property type="entry name" value="MetI-like"/>
</dbReference>
<evidence type="ECO:0000256" key="7">
    <source>
        <dbReference type="ARBA" id="ARBA00022692"/>
    </source>
</evidence>
<feature type="transmembrane region" description="Helical" evidence="11">
    <location>
        <begin position="12"/>
        <end position="38"/>
    </location>
</feature>
<evidence type="ECO:0000259" key="12">
    <source>
        <dbReference type="PROSITE" id="PS50928"/>
    </source>
</evidence>
<keyword evidence="7 11" id="KW-0812">Transmembrane</keyword>
<dbReference type="FunFam" id="1.10.3720.10:FF:000044">
    <property type="entry name" value="Thiamine/thiamine pyrophosphate ABC transporter permease ThiP"/>
    <property type="match status" value="1"/>
</dbReference>
<comment type="similarity">
    <text evidence="11">Belongs to the binding-protein-dependent transport system permease family.</text>
</comment>
<evidence type="ECO:0000256" key="2">
    <source>
        <dbReference type="ARBA" id="ARBA00011650"/>
    </source>
</evidence>
<feature type="domain" description="ABC transmembrane type-1" evidence="12">
    <location>
        <begin position="56"/>
        <end position="261"/>
    </location>
</feature>
<keyword evidence="5" id="KW-1003">Cell membrane</keyword>
<feature type="transmembrane region" description="Helical" evidence="11">
    <location>
        <begin position="134"/>
        <end position="151"/>
    </location>
</feature>
<keyword evidence="8" id="KW-0677">Repeat</keyword>
<evidence type="ECO:0000256" key="8">
    <source>
        <dbReference type="ARBA" id="ARBA00022737"/>
    </source>
</evidence>
<evidence type="ECO:0000256" key="10">
    <source>
        <dbReference type="ARBA" id="ARBA00023136"/>
    </source>
</evidence>
<feature type="transmembrane region" description="Helical" evidence="11">
    <location>
        <begin position="504"/>
        <end position="525"/>
    </location>
</feature>
<feature type="transmembrane region" description="Helical" evidence="11">
    <location>
        <begin position="465"/>
        <end position="484"/>
    </location>
</feature>
<dbReference type="InterPro" id="IPR005947">
    <property type="entry name" value="ThiP_ABC_transpt"/>
</dbReference>
<proteinExistence type="inferred from homology"/>
<dbReference type="HOGENOM" id="CLU_021838_5_3_6"/>
<dbReference type="CDD" id="cd06261">
    <property type="entry name" value="TM_PBP2"/>
    <property type="match status" value="2"/>
</dbReference>
<dbReference type="GO" id="GO:0022857">
    <property type="term" value="F:transmembrane transporter activity"/>
    <property type="evidence" value="ECO:0007669"/>
    <property type="project" value="InterPro"/>
</dbReference>
<feature type="domain" description="ABC transmembrane type-1" evidence="12">
    <location>
        <begin position="331"/>
        <end position="525"/>
    </location>
</feature>
<dbReference type="SUPFAM" id="SSF161098">
    <property type="entry name" value="MetI-like"/>
    <property type="match status" value="2"/>
</dbReference>
<feature type="transmembrane region" description="Helical" evidence="11">
    <location>
        <begin position="331"/>
        <end position="354"/>
    </location>
</feature>